<dbReference type="InterPro" id="IPR002035">
    <property type="entry name" value="VWF_A"/>
</dbReference>
<evidence type="ECO:0000256" key="2">
    <source>
        <dbReference type="SAM" id="SignalP"/>
    </source>
</evidence>
<dbReference type="Proteomes" id="UP001458880">
    <property type="component" value="Unassembled WGS sequence"/>
</dbReference>
<evidence type="ECO:0000313" key="4">
    <source>
        <dbReference type="EMBL" id="KAK9723196.1"/>
    </source>
</evidence>
<dbReference type="PANTHER" id="PTHR10166:SF66">
    <property type="entry name" value="VWFA AND CACHE DOMAIN-CONTAINING PROTEIN CG16868"/>
    <property type="match status" value="1"/>
</dbReference>
<dbReference type="AlphaFoldDB" id="A0AAW1KPJ6"/>
<feature type="signal peptide" evidence="2">
    <location>
        <begin position="1"/>
        <end position="15"/>
    </location>
</feature>
<accession>A0AAW1KPJ6</accession>
<reference evidence="4 5" key="1">
    <citation type="journal article" date="2024" name="BMC Genomics">
        <title>De novo assembly and annotation of Popillia japonica's genome with initial clues to its potential as an invasive pest.</title>
        <authorList>
            <person name="Cucini C."/>
            <person name="Boschi S."/>
            <person name="Funari R."/>
            <person name="Cardaioli E."/>
            <person name="Iannotti N."/>
            <person name="Marturano G."/>
            <person name="Paoli F."/>
            <person name="Bruttini M."/>
            <person name="Carapelli A."/>
            <person name="Frati F."/>
            <person name="Nardi F."/>
        </authorList>
    </citation>
    <scope>NUCLEOTIDE SEQUENCE [LARGE SCALE GENOMIC DNA]</scope>
    <source>
        <strain evidence="4">DMR45628</strain>
    </source>
</reference>
<feature type="chain" id="PRO_5043351451" evidence="2">
    <location>
        <begin position="16"/>
        <end position="1217"/>
    </location>
</feature>
<dbReference type="Gene3D" id="3.40.50.410">
    <property type="entry name" value="von Willebrand factor, type A domain"/>
    <property type="match status" value="1"/>
</dbReference>
<comment type="caution">
    <text evidence="4">The sequence shown here is derived from an EMBL/GenBank/DDBJ whole genome shotgun (WGS) entry which is preliminary data.</text>
</comment>
<feature type="transmembrane region" description="Helical" evidence="1">
    <location>
        <begin position="1041"/>
        <end position="1062"/>
    </location>
</feature>
<name>A0AAW1KPJ6_POPJA</name>
<gene>
    <name evidence="4" type="ORF">QE152_g19316</name>
</gene>
<dbReference type="Gene3D" id="3.30.450.20">
    <property type="entry name" value="PAS domain"/>
    <property type="match status" value="2"/>
</dbReference>
<dbReference type="InterPro" id="IPR051173">
    <property type="entry name" value="Ca_channel_alpha-2/delta"/>
</dbReference>
<keyword evidence="2" id="KW-0732">Signal</keyword>
<feature type="domain" description="VWFA" evidence="3">
    <location>
        <begin position="197"/>
        <end position="413"/>
    </location>
</feature>
<dbReference type="EMBL" id="JASPKY010000182">
    <property type="protein sequence ID" value="KAK9723196.1"/>
    <property type="molecule type" value="Genomic_DNA"/>
</dbReference>
<evidence type="ECO:0000313" key="5">
    <source>
        <dbReference type="Proteomes" id="UP001458880"/>
    </source>
</evidence>
<dbReference type="PANTHER" id="PTHR10166">
    <property type="entry name" value="VOLTAGE-DEPENDENT CALCIUM CHANNEL SUBUNIT ALPHA-2/DELTA-RELATED"/>
    <property type="match status" value="1"/>
</dbReference>
<keyword evidence="1" id="KW-1133">Transmembrane helix</keyword>
<organism evidence="4 5">
    <name type="scientific">Popillia japonica</name>
    <name type="common">Japanese beetle</name>
    <dbReference type="NCBI Taxonomy" id="7064"/>
    <lineage>
        <taxon>Eukaryota</taxon>
        <taxon>Metazoa</taxon>
        <taxon>Ecdysozoa</taxon>
        <taxon>Arthropoda</taxon>
        <taxon>Hexapoda</taxon>
        <taxon>Insecta</taxon>
        <taxon>Pterygota</taxon>
        <taxon>Neoptera</taxon>
        <taxon>Endopterygota</taxon>
        <taxon>Coleoptera</taxon>
        <taxon>Polyphaga</taxon>
        <taxon>Scarabaeiformia</taxon>
        <taxon>Scarabaeidae</taxon>
        <taxon>Rutelinae</taxon>
        <taxon>Popillia</taxon>
    </lineage>
</organism>
<protein>
    <submittedName>
        <fullName evidence="4">von Willebrand factor type A domain</fullName>
    </submittedName>
</protein>
<keyword evidence="1" id="KW-0812">Transmembrane</keyword>
<evidence type="ECO:0000256" key="1">
    <source>
        <dbReference type="SAM" id="Phobius"/>
    </source>
</evidence>
<dbReference type="PROSITE" id="PS50234">
    <property type="entry name" value="VWFA"/>
    <property type="match status" value="1"/>
</dbReference>
<dbReference type="Pfam" id="PF00092">
    <property type="entry name" value="VWA"/>
    <property type="match status" value="1"/>
</dbReference>
<keyword evidence="1" id="KW-0472">Membrane</keyword>
<dbReference type="CDD" id="cd00198">
    <property type="entry name" value="vWFA"/>
    <property type="match status" value="1"/>
</dbReference>
<dbReference type="GO" id="GO:0005891">
    <property type="term" value="C:voltage-gated calcium channel complex"/>
    <property type="evidence" value="ECO:0007669"/>
    <property type="project" value="TreeGrafter"/>
</dbReference>
<dbReference type="InterPro" id="IPR036465">
    <property type="entry name" value="vWFA_dom_sf"/>
</dbReference>
<dbReference type="SUPFAM" id="SSF53300">
    <property type="entry name" value="vWA-like"/>
    <property type="match status" value="1"/>
</dbReference>
<keyword evidence="5" id="KW-1185">Reference proteome</keyword>
<dbReference type="GO" id="GO:0005245">
    <property type="term" value="F:voltage-gated calcium channel activity"/>
    <property type="evidence" value="ECO:0007669"/>
    <property type="project" value="TreeGrafter"/>
</dbReference>
<evidence type="ECO:0000259" key="3">
    <source>
        <dbReference type="PROSITE" id="PS50234"/>
    </source>
</evidence>
<proteinExistence type="predicted"/>
<sequence length="1217" mass="137741">MMAAILCLFTRVLRGLEVMVPDIQSKLDVNKNLSFSLDIIANKLKKEITTTANEELGIELIKKIYNKFKYTAVLQDAEKNLKRITDKLELKINESFSILNKTCKSIEDLYYKDNKNRRVESIVFPCNDEEFDCQGFNIAGNCISPSKNMRSAIKQYYFLSNYDVTTQGDTGLSKCKKQDHFLFWDAYIRRVETVPRNIMILLDHSGSLSKQQFKIVKTIAKSIISYLREEDRIGLLALADDFSSPYKTDQCLMPNQAPPVGDPYIISPATKHNKNLLIHFVNSLSKGSSTTNHSLGFRQALQTINDSNISNNETVMLIYVSRGLLSVLTEAKTVLKTISESLNVVNNSIIINTCAVIDETKPVLYEMHFLGDIARNYSKYSTGITKQMLRGIMLPVNSTQNVGLSIARFFETLNPDSISYKLEPMMSLPRWDDVSKDITIAATIGCGNNSEIGVVGLDLHFLNFIEDVTYYSNYQHYTYAFIIDNNGITIMHPSYPRPNVISKQPLFVDIQYLEKVPNIETLRHLLLTEEKGNYTIHVQTHNVHYIWRRVLNWYTVCIVIRGLEDVPLRPYKVTWHPGAPGIDLVHYRLDIYSSTPLCKHLNQVATLDAGTLYLSSSCFQSPYTYAQTTTLSSLTIQSYMAYLKDNTRLLANPGLREEVRDDVAAMAHVLEYLRDQHLQGAKSKYIVRRYVASRNGVLQIFPGVLMSPDLEPTKRNWYLKSMEHKHKTVLTPPYLDAGGAGYIVTLAHATSHIVSAMDVTFGYVYKLILQHMPFCREPNIKCFMMDDRGYLIYHPNLIDPNGHGPIEQQHIIHKESLVANDILSHKHFVKKVLCNDYLDDTIQRYYRLNTSLNGVLGNAVHGEHCVKYQVSAVKETNIFIGIVNASCEVVATFCPCSVVDRLCLNCNRMEQRECECPCECPLNLDTCTHPNISYIDNSLCPTVPEQQTISVQNTVTNMLTELEPCLPISCESQTSHEDCLGVLGCEWCRIDVDGDTLLANPFCTSIQTCFNGILGSPTPYNDQIDSSSNSEDLMGRTYSPIGPVIGSIFGVCLGLVFLFFCYRSYTSPSIERFYHTSAHENQVRMSDVNVSDDYRDVDNHQDKLLQDTKKLEPVSPYCVSTGYRRPPTVADSDHGYSTMTPHDESEHLSFAPLELDSLEDDISDATSINTSVSSRQPQVKLQRSKLQELLPDTHLANVPHRNYIIAPVTVHRNMETT</sequence>